<protein>
    <submittedName>
        <fullName evidence="1">Uncharacterized protein</fullName>
    </submittedName>
</protein>
<comment type="caution">
    <text evidence="1">The sequence shown here is derived from an EMBL/GenBank/DDBJ whole genome shotgun (WGS) entry which is preliminary data.</text>
</comment>
<keyword evidence="2" id="KW-1185">Reference proteome</keyword>
<evidence type="ECO:0000313" key="1">
    <source>
        <dbReference type="EMBL" id="GBP23902.1"/>
    </source>
</evidence>
<reference evidence="1 2" key="1">
    <citation type="journal article" date="2019" name="Commun. Biol.">
        <title>The bagworm genome reveals a unique fibroin gene that provides high tensile strength.</title>
        <authorList>
            <person name="Kono N."/>
            <person name="Nakamura H."/>
            <person name="Ohtoshi R."/>
            <person name="Tomita M."/>
            <person name="Numata K."/>
            <person name="Arakawa K."/>
        </authorList>
    </citation>
    <scope>NUCLEOTIDE SEQUENCE [LARGE SCALE GENOMIC DNA]</scope>
</reference>
<dbReference type="EMBL" id="BGZK01000154">
    <property type="protein sequence ID" value="GBP23902.1"/>
    <property type="molecule type" value="Genomic_DNA"/>
</dbReference>
<sequence length="132" mass="14910">MECVQPSLQLADVNELATAENRAAPARCKACADAHSRMCIQACLYGYKKHFPASISEVQNIYGILMETIFTVAYDSQVDTQWSFRSCSPLGSRACVTHFDGRDIARARVEAARRVHPQLRLYSFFCLFVFCF</sequence>
<organism evidence="1 2">
    <name type="scientific">Eumeta variegata</name>
    <name type="common">Bagworm moth</name>
    <name type="synonym">Eumeta japonica</name>
    <dbReference type="NCBI Taxonomy" id="151549"/>
    <lineage>
        <taxon>Eukaryota</taxon>
        <taxon>Metazoa</taxon>
        <taxon>Ecdysozoa</taxon>
        <taxon>Arthropoda</taxon>
        <taxon>Hexapoda</taxon>
        <taxon>Insecta</taxon>
        <taxon>Pterygota</taxon>
        <taxon>Neoptera</taxon>
        <taxon>Endopterygota</taxon>
        <taxon>Lepidoptera</taxon>
        <taxon>Glossata</taxon>
        <taxon>Ditrysia</taxon>
        <taxon>Tineoidea</taxon>
        <taxon>Psychidae</taxon>
        <taxon>Oiketicinae</taxon>
        <taxon>Eumeta</taxon>
    </lineage>
</organism>
<gene>
    <name evidence="1" type="ORF">EVAR_86279_1</name>
</gene>
<dbReference type="AlphaFoldDB" id="A0A4C1UD59"/>
<proteinExistence type="predicted"/>
<name>A0A4C1UD59_EUMVA</name>
<dbReference type="Proteomes" id="UP000299102">
    <property type="component" value="Unassembled WGS sequence"/>
</dbReference>
<evidence type="ECO:0000313" key="2">
    <source>
        <dbReference type="Proteomes" id="UP000299102"/>
    </source>
</evidence>
<accession>A0A4C1UD59</accession>